<accession>A0A0E0D5Y2</accession>
<reference evidence="2" key="2">
    <citation type="submission" date="2018-05" db="EMBL/GenBank/DDBJ databases">
        <title>OmerRS3 (Oryza meridionalis Reference Sequence Version 3).</title>
        <authorList>
            <person name="Zhang J."/>
            <person name="Kudrna D."/>
            <person name="Lee S."/>
            <person name="Talag J."/>
            <person name="Welchert J."/>
            <person name="Wing R.A."/>
        </authorList>
    </citation>
    <scope>NUCLEOTIDE SEQUENCE [LARGE SCALE GENOMIC DNA]</scope>
    <source>
        <strain evidence="2">cv. OR44</strain>
    </source>
</reference>
<sequence>MAAAARSLQPWVVLDPVVRLHKPDGMENPRWAIIKCETTAYVTLRADVEGLRPDDELSPFDDGLKLLALDRRGFLGGVLLADAGFLVLSSCLPGTRGDNSYLVCDAATDNPSLKMFPTVPMRFRPSVTPLPLRQPDGDGYLLVLFAMDMDADADDDGYLPQVLCLLPSSAPFDRHCWGTRRPIFPSEKPKKFNAYQTFSFQCSAYWVDLGQGILSCSCQDLISGTNDDVQFGYIALPTGCYVDFDSLYLTAPPSQYRDIRCVGNSIRIVSIEGYNTLPGYNMLLSMWELMMPSSGQWRKLGTFLVGGMLVPSLMGSDIFKHIKKHNLCQLIPPNKRDRGEANVLTVRPRKMRRDHLGTGSSRVQEKMR</sequence>
<dbReference type="InterPro" id="IPR011676">
    <property type="entry name" value="DUF1618"/>
</dbReference>
<dbReference type="HOGENOM" id="CLU_028502_2_1_1"/>
<name>A0A0E0D5Y2_9ORYZ</name>
<dbReference type="Proteomes" id="UP000008021">
    <property type="component" value="Chromosome 3"/>
</dbReference>
<feature type="domain" description="DUF1618" evidence="1">
    <location>
        <begin position="206"/>
        <end position="303"/>
    </location>
</feature>
<protein>
    <recommendedName>
        <fullName evidence="1">DUF1618 domain-containing protein</fullName>
    </recommendedName>
</protein>
<proteinExistence type="predicted"/>
<evidence type="ECO:0000259" key="1">
    <source>
        <dbReference type="Pfam" id="PF07762"/>
    </source>
</evidence>
<evidence type="ECO:0000313" key="2">
    <source>
        <dbReference type="EnsemblPlants" id="OMERI03G29310.1"/>
    </source>
</evidence>
<dbReference type="PANTHER" id="PTHR33086">
    <property type="entry name" value="OS05G0468200 PROTEIN-RELATED"/>
    <property type="match status" value="1"/>
</dbReference>
<evidence type="ECO:0000313" key="3">
    <source>
        <dbReference type="Proteomes" id="UP000008021"/>
    </source>
</evidence>
<dbReference type="PANTHER" id="PTHR33086:SF94">
    <property type="entry name" value="EXPRESSED PROTEIN"/>
    <property type="match status" value="1"/>
</dbReference>
<keyword evidence="3" id="KW-1185">Reference proteome</keyword>
<dbReference type="EnsemblPlants" id="OMERI03G29310.1">
    <property type="protein sequence ID" value="OMERI03G29310.1"/>
    <property type="gene ID" value="OMERI03G29310"/>
</dbReference>
<dbReference type="Gramene" id="OMERI03G29310.1">
    <property type="protein sequence ID" value="OMERI03G29310.1"/>
    <property type="gene ID" value="OMERI03G29310"/>
</dbReference>
<dbReference type="AlphaFoldDB" id="A0A0E0D5Y2"/>
<reference evidence="2" key="1">
    <citation type="submission" date="2015-04" db="UniProtKB">
        <authorList>
            <consortium name="EnsemblPlants"/>
        </authorList>
    </citation>
    <scope>IDENTIFICATION</scope>
</reference>
<organism evidence="2">
    <name type="scientific">Oryza meridionalis</name>
    <dbReference type="NCBI Taxonomy" id="40149"/>
    <lineage>
        <taxon>Eukaryota</taxon>
        <taxon>Viridiplantae</taxon>
        <taxon>Streptophyta</taxon>
        <taxon>Embryophyta</taxon>
        <taxon>Tracheophyta</taxon>
        <taxon>Spermatophyta</taxon>
        <taxon>Magnoliopsida</taxon>
        <taxon>Liliopsida</taxon>
        <taxon>Poales</taxon>
        <taxon>Poaceae</taxon>
        <taxon>BOP clade</taxon>
        <taxon>Oryzoideae</taxon>
        <taxon>Oryzeae</taxon>
        <taxon>Oryzinae</taxon>
        <taxon>Oryza</taxon>
    </lineage>
</organism>
<dbReference type="Pfam" id="PF07762">
    <property type="entry name" value="DUF1618"/>
    <property type="match status" value="1"/>
</dbReference>